<dbReference type="AlphaFoldDB" id="A0A6J1R791"/>
<organism evidence="1 2">
    <name type="scientific">Temnothorax curvispinosus</name>
    <dbReference type="NCBI Taxonomy" id="300111"/>
    <lineage>
        <taxon>Eukaryota</taxon>
        <taxon>Metazoa</taxon>
        <taxon>Ecdysozoa</taxon>
        <taxon>Arthropoda</taxon>
        <taxon>Hexapoda</taxon>
        <taxon>Insecta</taxon>
        <taxon>Pterygota</taxon>
        <taxon>Neoptera</taxon>
        <taxon>Endopterygota</taxon>
        <taxon>Hymenoptera</taxon>
        <taxon>Apocrita</taxon>
        <taxon>Aculeata</taxon>
        <taxon>Formicoidea</taxon>
        <taxon>Formicidae</taxon>
        <taxon>Myrmicinae</taxon>
        <taxon>Temnothorax</taxon>
    </lineage>
</organism>
<proteinExistence type="predicted"/>
<sequence length="343" mass="39693">MYRLLGDLLGVKDYKTNKAAFWFLDIVALQVLRYKNCLDDHYRSILISWLVGEMKLIRDKKLLREDFFKEMRILFLYVAEKLFNNDRLLHWELLMDAYSEIMSQNFTTDASANSEAGNLITNKLSEKELITEDAKYMSQENKFSFIGRDLTNCNNGNSVTNDLQEELPTNFETSSTTENSQKDIFTDTNAIGSSNLTNPSDILDIIVEATYNMYANELRYSLIYAVFVKPIQIQIFHMPHTFRVPRQIKLADPGGLFDIQLRERLEKVASESIISNGKKFKEKKMTDDIRKGKIIKDVDMEIPPTPPPSLNEEEMLANNRRFILPLIEANEAAQIYEMHAENV</sequence>
<name>A0A6J1R791_9HYME</name>
<evidence type="ECO:0000313" key="1">
    <source>
        <dbReference type="Proteomes" id="UP000504618"/>
    </source>
</evidence>
<accession>A0A6J1R791</accession>
<reference evidence="2" key="1">
    <citation type="submission" date="2025-08" db="UniProtKB">
        <authorList>
            <consortium name="RefSeq"/>
        </authorList>
    </citation>
    <scope>IDENTIFICATION</scope>
    <source>
        <tissue evidence="2">Whole body</tissue>
    </source>
</reference>
<gene>
    <name evidence="2" type="primary">LOC112465389</name>
</gene>
<keyword evidence="1" id="KW-1185">Reference proteome</keyword>
<evidence type="ECO:0000313" key="2">
    <source>
        <dbReference type="RefSeq" id="XP_024888690.1"/>
    </source>
</evidence>
<dbReference type="GeneID" id="112465389"/>
<dbReference type="RefSeq" id="XP_024888690.1">
    <property type="nucleotide sequence ID" value="XM_025032922.1"/>
</dbReference>
<protein>
    <submittedName>
        <fullName evidence="2">Uncharacterized protein LOC112465389</fullName>
    </submittedName>
</protein>
<dbReference type="OrthoDB" id="7700790at2759"/>
<dbReference type="Proteomes" id="UP000504618">
    <property type="component" value="Unplaced"/>
</dbReference>